<name>A0A431VJA8_9PROT</name>
<dbReference type="Pfam" id="PF00550">
    <property type="entry name" value="PP-binding"/>
    <property type="match status" value="1"/>
</dbReference>
<proteinExistence type="predicted"/>
<evidence type="ECO:0000313" key="3">
    <source>
        <dbReference type="Proteomes" id="UP000277007"/>
    </source>
</evidence>
<gene>
    <name evidence="2" type="ORF">EJ903_10230</name>
</gene>
<protein>
    <submittedName>
        <fullName evidence="2">Acyl carrier protein</fullName>
    </submittedName>
</protein>
<evidence type="ECO:0000313" key="2">
    <source>
        <dbReference type="EMBL" id="RTR21100.1"/>
    </source>
</evidence>
<comment type="caution">
    <text evidence="2">The sequence shown here is derived from an EMBL/GenBank/DDBJ whole genome shotgun (WGS) entry which is preliminary data.</text>
</comment>
<dbReference type="AlphaFoldDB" id="A0A431VJA8"/>
<evidence type="ECO:0000259" key="1">
    <source>
        <dbReference type="PROSITE" id="PS50075"/>
    </source>
</evidence>
<dbReference type="RefSeq" id="WP_126614748.1">
    <property type="nucleotide sequence ID" value="NZ_JBHUCY010000029.1"/>
</dbReference>
<dbReference type="PROSITE" id="PS50075">
    <property type="entry name" value="CARRIER"/>
    <property type="match status" value="1"/>
</dbReference>
<dbReference type="OrthoDB" id="9810922at2"/>
<reference evidence="2 3" key="1">
    <citation type="submission" date="2018-12" db="EMBL/GenBank/DDBJ databases">
        <authorList>
            <person name="Yang Y."/>
        </authorList>
    </citation>
    <scope>NUCLEOTIDE SEQUENCE [LARGE SCALE GENOMIC DNA]</scope>
    <source>
        <strain evidence="2 3">L-25-5w-1</strain>
    </source>
</reference>
<accession>A0A431VJA8</accession>
<dbReference type="EMBL" id="RXMA01000007">
    <property type="protein sequence ID" value="RTR21100.1"/>
    <property type="molecule type" value="Genomic_DNA"/>
</dbReference>
<keyword evidence="3" id="KW-1185">Reference proteome</keyword>
<dbReference type="InterPro" id="IPR036736">
    <property type="entry name" value="ACP-like_sf"/>
</dbReference>
<dbReference type="Proteomes" id="UP000277007">
    <property type="component" value="Unassembled WGS sequence"/>
</dbReference>
<dbReference type="SUPFAM" id="SSF47336">
    <property type="entry name" value="ACP-like"/>
    <property type="match status" value="1"/>
</dbReference>
<dbReference type="Gene3D" id="1.10.1200.10">
    <property type="entry name" value="ACP-like"/>
    <property type="match status" value="1"/>
</dbReference>
<feature type="domain" description="Carrier" evidence="1">
    <location>
        <begin position="5"/>
        <end position="79"/>
    </location>
</feature>
<organism evidence="2 3">
    <name type="scientific">Azospirillum griseum</name>
    <dbReference type="NCBI Taxonomy" id="2496639"/>
    <lineage>
        <taxon>Bacteria</taxon>
        <taxon>Pseudomonadati</taxon>
        <taxon>Pseudomonadota</taxon>
        <taxon>Alphaproteobacteria</taxon>
        <taxon>Rhodospirillales</taxon>
        <taxon>Azospirillaceae</taxon>
        <taxon>Azospirillum</taxon>
    </lineage>
</organism>
<dbReference type="InterPro" id="IPR009081">
    <property type="entry name" value="PP-bd_ACP"/>
</dbReference>
<sequence>MLPLQDIRTGVVTALARTTDAPETGVNLSGTLDQLGVDSLAFLRLKLILEKTFGVGLPDDFGDRLATGNDVVACVADALKSPVL</sequence>